<feature type="domain" description="YoaR-like putative peptidoglycan binding" evidence="3">
    <location>
        <begin position="55"/>
        <end position="158"/>
    </location>
</feature>
<dbReference type="KEGG" id="avu:BK816_03225"/>
<evidence type="ECO:0000313" key="4">
    <source>
        <dbReference type="EMBL" id="AOZ72423.1"/>
    </source>
</evidence>
<keyword evidence="5" id="KW-1185">Reference proteome</keyword>
<dbReference type="Pfam" id="PF12229">
    <property type="entry name" value="PG_binding_4"/>
    <property type="match status" value="1"/>
</dbReference>
<evidence type="ECO:0000313" key="5">
    <source>
        <dbReference type="Proteomes" id="UP000176288"/>
    </source>
</evidence>
<proteinExistence type="predicted"/>
<sequence length="564" mass="61791">MAWAVSDKIPAGISVFGLSLGNEKADDAIAQLEAKAQEREQQEITVTAGEKEAKTTAQKLGISIDARETLAELTGFSLNPRRIWQHFANHPVAELAVKTDQEKQNAELKNIANALNTDVENANLSFAQTEVNVSPAVSGIQVDEAKTFQKILVAWQQDELTVAADYSEVGPKITTEQAEDEKNKLAQPIVAGNVQLKLPEGTLEVEPTLITANTTFDNSGDKLVMNTNWEEIAKTLRQSHQNLLPEPVSASFAFDGGVPKVVPGKVGKTIIPQELQKSMETAWLSANRQADLTVTEQTPEFDDQAASGMGVKEVVGEFTTPYYSEPGRDQNLRRGMTQITGKLIKPGETFSLEKALGDISEANGYANAGVISDGMHIDAMGGGLSQVCVTTLNAAFFAGLDIVEHKPHSKYFRRYPAGRECTLWTGTHDLKVKNNTPHGVVLWGQAEGGKMTVKAWSTKYWEVKESTSDHRNIVKPKTEYRLDRNCEPSGAGNAGFTVRVTREITHDGKPGEPIDWTWTYQPDNRIVCGPRPKPKPKKKQTVNKEKSAQSKNKDAKAKSDKSKK</sequence>
<keyword evidence="1" id="KW-0175">Coiled coil</keyword>
<dbReference type="EMBL" id="CP017812">
    <property type="protein sequence ID" value="AOZ72423.1"/>
    <property type="molecule type" value="Genomic_DNA"/>
</dbReference>
<organism evidence="4 5">
    <name type="scientific">Boudabousia tangfeifanii</name>
    <dbReference type="NCBI Taxonomy" id="1912795"/>
    <lineage>
        <taxon>Bacteria</taxon>
        <taxon>Bacillati</taxon>
        <taxon>Actinomycetota</taxon>
        <taxon>Actinomycetes</taxon>
        <taxon>Actinomycetales</taxon>
        <taxon>Actinomycetaceae</taxon>
        <taxon>Boudabousia</taxon>
    </lineage>
</organism>
<feature type="compositionally biased region" description="Basic residues" evidence="2">
    <location>
        <begin position="532"/>
        <end position="541"/>
    </location>
</feature>
<feature type="compositionally biased region" description="Basic and acidic residues" evidence="2">
    <location>
        <begin position="542"/>
        <end position="564"/>
    </location>
</feature>
<dbReference type="STRING" id="1912795.BK816_03225"/>
<name>A0A1D9MJR3_9ACTO</name>
<dbReference type="Proteomes" id="UP000176288">
    <property type="component" value="Chromosome"/>
</dbReference>
<dbReference type="InterPro" id="IPR052913">
    <property type="entry name" value="Glycopeptide_resist_protein"/>
</dbReference>
<accession>A0A1D9MJR3</accession>
<dbReference type="PANTHER" id="PTHR35788:SF1">
    <property type="entry name" value="EXPORTED PROTEIN"/>
    <property type="match status" value="1"/>
</dbReference>
<evidence type="ECO:0000256" key="1">
    <source>
        <dbReference type="SAM" id="Coils"/>
    </source>
</evidence>
<dbReference type="PANTHER" id="PTHR35788">
    <property type="entry name" value="EXPORTED PROTEIN-RELATED"/>
    <property type="match status" value="1"/>
</dbReference>
<dbReference type="InterPro" id="IPR007391">
    <property type="entry name" value="Vancomycin_resist_VanW"/>
</dbReference>
<gene>
    <name evidence="4" type="ORF">BK816_03225</name>
</gene>
<evidence type="ECO:0000256" key="2">
    <source>
        <dbReference type="SAM" id="MobiDB-lite"/>
    </source>
</evidence>
<evidence type="ECO:0000259" key="3">
    <source>
        <dbReference type="Pfam" id="PF12229"/>
    </source>
</evidence>
<dbReference type="Pfam" id="PF04294">
    <property type="entry name" value="VanW"/>
    <property type="match status" value="1"/>
</dbReference>
<dbReference type="AlphaFoldDB" id="A0A1D9MJR3"/>
<feature type="region of interest" description="Disordered" evidence="2">
    <location>
        <begin position="522"/>
        <end position="564"/>
    </location>
</feature>
<feature type="coiled-coil region" evidence="1">
    <location>
        <begin position="98"/>
        <end position="125"/>
    </location>
</feature>
<reference evidence="4 5" key="1">
    <citation type="submission" date="2016-10" db="EMBL/GenBank/DDBJ databases">
        <title>Actinomyces aegypiusis sp. nov., isolated from the Aegypius monachus in Qinghai Tibet Plateau China.</title>
        <authorList>
            <person name="Wang Y."/>
        </authorList>
    </citation>
    <scope>NUCLEOTIDE SEQUENCE [LARGE SCALE GENOMIC DNA]</scope>
    <source>
        <strain evidence="4 5">VUL4_3</strain>
    </source>
</reference>
<protein>
    <recommendedName>
        <fullName evidence="3">YoaR-like putative peptidoglycan binding domain-containing protein</fullName>
    </recommendedName>
</protein>
<dbReference type="InterPro" id="IPR022029">
    <property type="entry name" value="YoaR-like_PG-bd"/>
</dbReference>